<comment type="caution">
    <text evidence="1">The sequence shown here is derived from an EMBL/GenBank/DDBJ whole genome shotgun (WGS) entry which is preliminary data.</text>
</comment>
<organism evidence="1 2">
    <name type="scientific">Salipiger bermudensis (strain DSM 26914 / JCM 13377 / KCTC 12554 / HTCC2601)</name>
    <name type="common">Pelagibaca bermudensis</name>
    <dbReference type="NCBI Taxonomy" id="314265"/>
    <lineage>
        <taxon>Bacteria</taxon>
        <taxon>Pseudomonadati</taxon>
        <taxon>Pseudomonadota</taxon>
        <taxon>Alphaproteobacteria</taxon>
        <taxon>Rhodobacterales</taxon>
        <taxon>Roseobacteraceae</taxon>
        <taxon>Salipiger</taxon>
    </lineage>
</organism>
<sequence length="137" mass="16278">MGKQRFDPYYRMRRLRQQWSERSFRTAGEKPPRRTVLRAGYVDLLQGYAGAVMLPDFVDEAFYDIPDDIWMVDDIWLSGHLARRNIPIWVPRRQEICRRAANAPIEALLTSVFNESDRDASNRRAVSYFQDTYGMWR</sequence>
<dbReference type="AlphaFoldDB" id="Q0FM49"/>
<evidence type="ECO:0000313" key="2">
    <source>
        <dbReference type="Proteomes" id="UP000006230"/>
    </source>
</evidence>
<dbReference type="EMBL" id="AATQ01000029">
    <property type="protein sequence ID" value="EAU45276.1"/>
    <property type="molecule type" value="Genomic_DNA"/>
</dbReference>
<name>Q0FM49_SALBH</name>
<dbReference type="Proteomes" id="UP000006230">
    <property type="component" value="Unassembled WGS sequence"/>
</dbReference>
<dbReference type="HOGENOM" id="CLU_1863284_0_0_5"/>
<evidence type="ECO:0000313" key="1">
    <source>
        <dbReference type="EMBL" id="EAU45276.1"/>
    </source>
</evidence>
<gene>
    <name evidence="1" type="ORF">R2601_17102</name>
</gene>
<protein>
    <submittedName>
        <fullName evidence="1">Uncharacterized protein</fullName>
    </submittedName>
</protein>
<keyword evidence="2" id="KW-1185">Reference proteome</keyword>
<proteinExistence type="predicted"/>
<accession>Q0FM49</accession>
<reference evidence="1 2" key="1">
    <citation type="journal article" date="2010" name="J. Bacteriol.">
        <title>Genome sequences of Pelagibaca bermudensis HTCC2601T and Maritimibacter alkaliphilus HTCC2654T, the type strains of two marine Roseobacter genera.</title>
        <authorList>
            <person name="Thrash J.C."/>
            <person name="Cho J.C."/>
            <person name="Ferriera S."/>
            <person name="Johnson J."/>
            <person name="Vergin K.L."/>
            <person name="Giovannoni S.J."/>
        </authorList>
    </citation>
    <scope>NUCLEOTIDE SEQUENCE [LARGE SCALE GENOMIC DNA]</scope>
    <source>
        <strain evidence="2">DSM 26914 / JCM 13377 / KCTC 12554 / HTCC2601</strain>
    </source>
</reference>